<proteinExistence type="predicted"/>
<evidence type="ECO:0000313" key="4">
    <source>
        <dbReference type="Proteomes" id="UP000095651"/>
    </source>
</evidence>
<evidence type="ECO:0000313" key="5">
    <source>
        <dbReference type="Proteomes" id="UP000261257"/>
    </source>
</evidence>
<dbReference type="PROSITE" id="PS50887">
    <property type="entry name" value="GGDEF"/>
    <property type="match status" value="1"/>
</dbReference>
<dbReference type="GO" id="GO:0052621">
    <property type="term" value="F:diguanylate cyclase activity"/>
    <property type="evidence" value="ECO:0007669"/>
    <property type="project" value="TreeGrafter"/>
</dbReference>
<dbReference type="PANTHER" id="PTHR45138">
    <property type="entry name" value="REGULATORY COMPONENTS OF SENSORY TRANSDUCTION SYSTEM"/>
    <property type="match status" value="1"/>
</dbReference>
<protein>
    <submittedName>
        <fullName evidence="3">GGDEF domain-containing protein</fullName>
    </submittedName>
    <submittedName>
        <fullName evidence="2">Signaling protein</fullName>
        <ecNumber evidence="2">3.1.4.52</ecNumber>
    </submittedName>
</protein>
<name>A0A173Y306_9FIRM</name>
<keyword evidence="2" id="KW-0378">Hydrolase</keyword>
<evidence type="ECO:0000313" key="2">
    <source>
        <dbReference type="EMBL" id="CUN58542.1"/>
    </source>
</evidence>
<accession>A0A173Y306</accession>
<dbReference type="EC" id="3.1.4.52" evidence="2"/>
<dbReference type="Pfam" id="PF00990">
    <property type="entry name" value="GGDEF"/>
    <property type="match status" value="1"/>
</dbReference>
<dbReference type="SUPFAM" id="SSF55073">
    <property type="entry name" value="Nucleotide cyclase"/>
    <property type="match status" value="1"/>
</dbReference>
<sequence length="598" mass="68911">MEVFYRPELSVQTLLMDANSVQETAENLADYINHLMHADSVLLVRLDNQMRYKEVGSWRSGKGGDTGAEAVMRQWLPQLVESWNTREKLSGEELEAFLKALTPFTVPEGCLTILPICNNIRFVGFAVFGKKSGEGDWTDRELPILRFLLSIIAVTFANKNLYEDYMLQNWVYNTMMGRMQANLYVTDIHTDRILFMNKTMQEAFGLENPVGKVCWQILQKGSRGRCPGCPVQRLTESGEEGVYRRWEEFNTLTGRYYDNYDSLMKWTDGSTVHFQHSLDITASKKLSKEASTDDLTGLLNRRGGKNRLAEMLDAARHQETILTVCMYDVNSLKKVNDTYGHREGDNLLRVIANTVKSVLTGEDFACRLSGDEFLVTFAGKTEQEAAETIKLVEERLLAVRRQDRIPYELSFCTGILELGPEHTMSVTDILREVDERMYEQKRQYHMQQGKESVLAAAEAQWRLLKPEAFDYDQQYLYDALVESTDNYLYVCDMATNTFRYSRKLVEEFAFPGEVIQNAADIWRSIIHPADWERFWESNQAISDGRTVSHEVEYRARNRKGQWIKLHCRGHVAQNSAGEPRVFAGFISNEGQWFPEWTE</sequence>
<dbReference type="InterPro" id="IPR029787">
    <property type="entry name" value="Nucleotide_cyclase"/>
</dbReference>
<dbReference type="InterPro" id="IPR035965">
    <property type="entry name" value="PAS-like_dom_sf"/>
</dbReference>
<dbReference type="CDD" id="cd01949">
    <property type="entry name" value="GGDEF"/>
    <property type="match status" value="1"/>
</dbReference>
<feature type="domain" description="GGDEF" evidence="1">
    <location>
        <begin position="320"/>
        <end position="458"/>
    </location>
</feature>
<dbReference type="InterPro" id="IPR050469">
    <property type="entry name" value="Diguanylate_Cyclase"/>
</dbReference>
<dbReference type="InterPro" id="IPR000160">
    <property type="entry name" value="GGDEF_dom"/>
</dbReference>
<dbReference type="EMBL" id="QSSQ01000001">
    <property type="protein sequence ID" value="RGM08768.1"/>
    <property type="molecule type" value="Genomic_DNA"/>
</dbReference>
<reference evidence="3 5" key="2">
    <citation type="submission" date="2018-08" db="EMBL/GenBank/DDBJ databases">
        <title>A genome reference for cultivated species of the human gut microbiota.</title>
        <authorList>
            <person name="Zou Y."/>
            <person name="Xue W."/>
            <person name="Luo G."/>
        </authorList>
    </citation>
    <scope>NUCLEOTIDE SEQUENCE [LARGE SCALE GENOMIC DNA]</scope>
    <source>
        <strain evidence="3 5">TF05-11AC</strain>
    </source>
</reference>
<dbReference type="SMART" id="SM00267">
    <property type="entry name" value="GGDEF"/>
    <property type="match status" value="1"/>
</dbReference>
<dbReference type="Proteomes" id="UP000261257">
    <property type="component" value="Unassembled WGS sequence"/>
</dbReference>
<dbReference type="AlphaFoldDB" id="A0A173Y306"/>
<dbReference type="SUPFAM" id="SSF55785">
    <property type="entry name" value="PYP-like sensor domain (PAS domain)"/>
    <property type="match status" value="1"/>
</dbReference>
<reference evidence="2 4" key="1">
    <citation type="submission" date="2015-09" db="EMBL/GenBank/DDBJ databases">
        <authorList>
            <consortium name="Pathogen Informatics"/>
        </authorList>
    </citation>
    <scope>NUCLEOTIDE SEQUENCE [LARGE SCALE GENOMIC DNA]</scope>
    <source>
        <strain evidence="2 4">2789STDY5608850</strain>
    </source>
</reference>
<dbReference type="Proteomes" id="UP000095651">
    <property type="component" value="Unassembled WGS sequence"/>
</dbReference>
<dbReference type="NCBIfam" id="TIGR00254">
    <property type="entry name" value="GGDEF"/>
    <property type="match status" value="1"/>
</dbReference>
<evidence type="ECO:0000313" key="3">
    <source>
        <dbReference type="EMBL" id="RGM08768.1"/>
    </source>
</evidence>
<evidence type="ECO:0000259" key="1">
    <source>
        <dbReference type="PROSITE" id="PS50887"/>
    </source>
</evidence>
<dbReference type="GO" id="GO:0071111">
    <property type="term" value="F:cyclic-guanylate-specific phosphodiesterase activity"/>
    <property type="evidence" value="ECO:0007669"/>
    <property type="project" value="UniProtKB-EC"/>
</dbReference>
<gene>
    <name evidence="2" type="primary">gmr_2</name>
    <name evidence="3" type="ORF">DXC39_02045</name>
    <name evidence="2" type="ORF">ERS852407_00631</name>
</gene>
<dbReference type="InterPro" id="IPR013655">
    <property type="entry name" value="PAS_fold_3"/>
</dbReference>
<organism evidence="2 4">
    <name type="scientific">Hungatella hathewayi</name>
    <dbReference type="NCBI Taxonomy" id="154046"/>
    <lineage>
        <taxon>Bacteria</taxon>
        <taxon>Bacillati</taxon>
        <taxon>Bacillota</taxon>
        <taxon>Clostridia</taxon>
        <taxon>Lachnospirales</taxon>
        <taxon>Lachnospiraceae</taxon>
        <taxon>Hungatella</taxon>
    </lineage>
</organism>
<dbReference type="InterPro" id="IPR043128">
    <property type="entry name" value="Rev_trsase/Diguanyl_cyclase"/>
</dbReference>
<dbReference type="RefSeq" id="WP_055652950.1">
    <property type="nucleotide sequence ID" value="NZ_CABIXC010000001.1"/>
</dbReference>
<dbReference type="Gene3D" id="3.30.70.270">
    <property type="match status" value="1"/>
</dbReference>
<dbReference type="Gene3D" id="3.30.450.20">
    <property type="entry name" value="PAS domain"/>
    <property type="match status" value="1"/>
</dbReference>
<dbReference type="Pfam" id="PF08447">
    <property type="entry name" value="PAS_3"/>
    <property type="match status" value="1"/>
</dbReference>
<dbReference type="EMBL" id="CYZE01000001">
    <property type="protein sequence ID" value="CUN58542.1"/>
    <property type="molecule type" value="Genomic_DNA"/>
</dbReference>
<dbReference type="PANTHER" id="PTHR45138:SF9">
    <property type="entry name" value="DIGUANYLATE CYCLASE DGCM-RELATED"/>
    <property type="match status" value="1"/>
</dbReference>